<dbReference type="InterPro" id="IPR025404">
    <property type="entry name" value="DUF4130"/>
</dbReference>
<dbReference type="Gene3D" id="3.40.470.10">
    <property type="entry name" value="Uracil-DNA glycosylase-like domain"/>
    <property type="match status" value="1"/>
</dbReference>
<evidence type="ECO:0000256" key="8">
    <source>
        <dbReference type="ARBA" id="ARBA00023014"/>
    </source>
</evidence>
<evidence type="ECO:0000256" key="3">
    <source>
        <dbReference type="ARBA" id="ARBA00022485"/>
    </source>
</evidence>
<evidence type="ECO:0000256" key="9">
    <source>
        <dbReference type="ARBA" id="ARBA00023204"/>
    </source>
</evidence>
<dbReference type="GO" id="GO:0097506">
    <property type="term" value="F:deaminated base DNA N-glycosylase activity"/>
    <property type="evidence" value="ECO:0007669"/>
    <property type="project" value="UniProtKB-ARBA"/>
</dbReference>
<dbReference type="CDD" id="cd10030">
    <property type="entry name" value="UDG-F4_TTUDGA_SPO1dp_like"/>
    <property type="match status" value="1"/>
</dbReference>
<dbReference type="GO" id="GO:0051539">
    <property type="term" value="F:4 iron, 4 sulfur cluster binding"/>
    <property type="evidence" value="ECO:0007669"/>
    <property type="project" value="UniProtKB-KW"/>
</dbReference>
<dbReference type="OrthoDB" id="5290748at2"/>
<keyword evidence="8" id="KW-0411">Iron-sulfur</keyword>
<name>A0A0F5K2B0_9BURK</name>
<keyword evidence="6" id="KW-0378">Hydrolase</keyword>
<comment type="caution">
    <text evidence="11">The sequence shown here is derived from an EMBL/GenBank/DDBJ whole genome shotgun (WGS) entry which is preliminary data.</text>
</comment>
<dbReference type="GO" id="GO:0006281">
    <property type="term" value="P:DNA repair"/>
    <property type="evidence" value="ECO:0007669"/>
    <property type="project" value="UniProtKB-KW"/>
</dbReference>
<evidence type="ECO:0000256" key="2">
    <source>
        <dbReference type="ARBA" id="ARBA00019403"/>
    </source>
</evidence>
<dbReference type="NCBIfam" id="TIGR03914">
    <property type="entry name" value="UDG_fam_dom"/>
    <property type="match status" value="1"/>
</dbReference>
<evidence type="ECO:0000256" key="4">
    <source>
        <dbReference type="ARBA" id="ARBA00022723"/>
    </source>
</evidence>
<dbReference type="InterPro" id="IPR023875">
    <property type="entry name" value="DNA_repair_put"/>
</dbReference>
<comment type="similarity">
    <text evidence="1">Belongs to the uracil-DNA glycosylase (UDG) superfamily. Type 4 (UDGa) family.</text>
</comment>
<evidence type="ECO:0000256" key="6">
    <source>
        <dbReference type="ARBA" id="ARBA00022801"/>
    </source>
</evidence>
<feature type="domain" description="Uracil-DNA glycosylase-like" evidence="10">
    <location>
        <begin position="348"/>
        <end position="507"/>
    </location>
</feature>
<dbReference type="InterPro" id="IPR051536">
    <property type="entry name" value="UDG_Type-4/5"/>
</dbReference>
<dbReference type="PATRIC" id="fig|28092.6.peg.1702"/>
<dbReference type="SMART" id="SM00987">
    <property type="entry name" value="UreE_C"/>
    <property type="match status" value="1"/>
</dbReference>
<protein>
    <recommendedName>
        <fullName evidence="2">Type-4 uracil-DNA glycosylase</fullName>
    </recommendedName>
</protein>
<evidence type="ECO:0000313" key="11">
    <source>
        <dbReference type="EMBL" id="KKB64261.1"/>
    </source>
</evidence>
<keyword evidence="12" id="KW-1185">Reference proteome</keyword>
<dbReference type="PANTHER" id="PTHR33693">
    <property type="entry name" value="TYPE-5 URACIL-DNA GLYCOSYLASE"/>
    <property type="match status" value="1"/>
</dbReference>
<reference evidence="11 12" key="1">
    <citation type="submission" date="2015-03" db="EMBL/GenBank/DDBJ databases">
        <title>Draft Genome Sequence of Burkholderia andropogonis type strain ICMP2807, isolated from Sorghum bicolor.</title>
        <authorList>
            <person name="Lopes-Santos L."/>
            <person name="Castro D.B."/>
            <person name="Ottoboni L.M."/>
            <person name="Park D."/>
            <person name="Weirc B.S."/>
            <person name="Destefano S.A."/>
        </authorList>
    </citation>
    <scope>NUCLEOTIDE SEQUENCE [LARGE SCALE GENOMIC DNA]</scope>
    <source>
        <strain evidence="11 12">ICMP2807</strain>
    </source>
</reference>
<keyword evidence="4" id="KW-0479">Metal-binding</keyword>
<organism evidence="11 12">
    <name type="scientific">Robbsia andropogonis</name>
    <dbReference type="NCBI Taxonomy" id="28092"/>
    <lineage>
        <taxon>Bacteria</taxon>
        <taxon>Pseudomonadati</taxon>
        <taxon>Pseudomonadota</taxon>
        <taxon>Betaproteobacteria</taxon>
        <taxon>Burkholderiales</taxon>
        <taxon>Burkholderiaceae</taxon>
        <taxon>Robbsia</taxon>
    </lineage>
</organism>
<gene>
    <name evidence="11" type="ORF">WM40_07205</name>
</gene>
<keyword evidence="5" id="KW-0227">DNA damage</keyword>
<dbReference type="EMBL" id="LAQU01000005">
    <property type="protein sequence ID" value="KKB64261.1"/>
    <property type="molecule type" value="Genomic_DNA"/>
</dbReference>
<accession>A0A0F5K2B0</accession>
<dbReference type="Pfam" id="PF13566">
    <property type="entry name" value="DUF4130"/>
    <property type="match status" value="1"/>
</dbReference>
<evidence type="ECO:0000259" key="10">
    <source>
        <dbReference type="SMART" id="SM00986"/>
    </source>
</evidence>
<dbReference type="NCBIfam" id="TIGR03915">
    <property type="entry name" value="SAM_7_link_chp"/>
    <property type="match status" value="1"/>
</dbReference>
<dbReference type="Pfam" id="PF03167">
    <property type="entry name" value="UDG"/>
    <property type="match status" value="1"/>
</dbReference>
<keyword evidence="9" id="KW-0234">DNA repair</keyword>
<dbReference type="NCBIfam" id="TIGR00758">
    <property type="entry name" value="UDG_fam4"/>
    <property type="match status" value="1"/>
</dbReference>
<dbReference type="STRING" id="28092.WM40_07205"/>
<evidence type="ECO:0000256" key="5">
    <source>
        <dbReference type="ARBA" id="ARBA00022763"/>
    </source>
</evidence>
<dbReference type="InterPro" id="IPR005273">
    <property type="entry name" value="Ura-DNA_glyco_family4"/>
</dbReference>
<dbReference type="SMART" id="SM00986">
    <property type="entry name" value="UDG"/>
    <property type="match status" value="1"/>
</dbReference>
<dbReference type="InterPro" id="IPR036895">
    <property type="entry name" value="Uracil-DNA_glycosylase-like_sf"/>
</dbReference>
<dbReference type="RefSeq" id="WP_046152527.1">
    <property type="nucleotide sequence ID" value="NZ_CADFGU010000003.1"/>
</dbReference>
<dbReference type="SUPFAM" id="SSF52141">
    <property type="entry name" value="Uracil-DNA glycosylase-like"/>
    <property type="match status" value="1"/>
</dbReference>
<dbReference type="Proteomes" id="UP000033618">
    <property type="component" value="Unassembled WGS sequence"/>
</dbReference>
<dbReference type="AlphaFoldDB" id="A0A0F5K2B0"/>
<keyword evidence="3" id="KW-0004">4Fe-4S</keyword>
<evidence type="ECO:0000313" key="12">
    <source>
        <dbReference type="Proteomes" id="UP000033618"/>
    </source>
</evidence>
<dbReference type="InterPro" id="IPR005122">
    <property type="entry name" value="Uracil-DNA_glycosylase-like"/>
</dbReference>
<keyword evidence="7" id="KW-0408">Iron</keyword>
<evidence type="ECO:0000256" key="1">
    <source>
        <dbReference type="ARBA" id="ARBA00006521"/>
    </source>
</evidence>
<proteinExistence type="inferred from homology"/>
<dbReference type="GO" id="GO:0046872">
    <property type="term" value="F:metal ion binding"/>
    <property type="evidence" value="ECO:0007669"/>
    <property type="project" value="UniProtKB-KW"/>
</dbReference>
<sequence>MHIVTIDNDFGSWRTAARKLIVAGRDPSLIEWRTTDGVDGIPMTSGMAPSINRTLFEDADTFDEGNDANASSEGDVDRAIGADTNPAIDASGNPHAGASPSVGFAVPHDVLKRLRTAARASDPQRWAFLYRVVWRYAHGDHASVLPGDIDGARLSRLARDVSREYHHWRAFLRFQETFESDNTPVLMAWFAPEHDVLEPLAEYFEKRLGRSRWVIASPDGLAHHNGKHVVYDRRARLEPPRPGDDTEALWRTYYQSIFNPARVNLDLTRQHMPARFWKHLPEGDLIQRLAIAAATGQRRHGQADALRGAGGKVITVSAEAAQPQRDVPHDIDACRRCPLWERATQPVRGTGPAGAAIMLLGEQPGDHEDLAGVPFIGPAGELLDRALASAGIQRQTLYLTNAVKHFKWAPRGKRRMHKTPAQREVEACHVWLEQEIAAHQPRVIVTLGTTALSSLTGMRLTLTSMLNKPFEHAGVWIVPTYHPSYALRAIDAAARDDAEQKLTAALTIAHQLAQGVRY</sequence>
<evidence type="ECO:0000256" key="7">
    <source>
        <dbReference type="ARBA" id="ARBA00023004"/>
    </source>
</evidence>
<dbReference type="PANTHER" id="PTHR33693:SF9">
    <property type="entry name" value="TYPE-4 URACIL-DNA GLYCOSYLASE"/>
    <property type="match status" value="1"/>
</dbReference>